<keyword evidence="1" id="KW-0479">Metal-binding</keyword>
<reference evidence="7 8" key="1">
    <citation type="submission" date="2019-09" db="EMBL/GenBank/DDBJ databases">
        <authorList>
            <person name="Brejova B."/>
        </authorList>
    </citation>
    <scope>NUCLEOTIDE SEQUENCE [LARGE SCALE GENOMIC DNA]</scope>
</reference>
<evidence type="ECO:0000313" key="7">
    <source>
        <dbReference type="EMBL" id="VVT56758.1"/>
    </source>
</evidence>
<protein>
    <recommendedName>
        <fullName evidence="6">AN1-type domain-containing protein</fullName>
    </recommendedName>
</protein>
<dbReference type="AlphaFoldDB" id="A0A5E8C4K4"/>
<feature type="domain" description="AN1-type" evidence="6">
    <location>
        <begin position="17"/>
        <end position="63"/>
    </location>
</feature>
<dbReference type="InterPro" id="IPR000058">
    <property type="entry name" value="Znf_AN1"/>
</dbReference>
<organism evidence="7 8">
    <name type="scientific">Magnusiomyces paraingens</name>
    <dbReference type="NCBI Taxonomy" id="2606893"/>
    <lineage>
        <taxon>Eukaryota</taxon>
        <taxon>Fungi</taxon>
        <taxon>Dikarya</taxon>
        <taxon>Ascomycota</taxon>
        <taxon>Saccharomycotina</taxon>
        <taxon>Dipodascomycetes</taxon>
        <taxon>Dipodascales</taxon>
        <taxon>Dipodascaceae</taxon>
        <taxon>Magnusiomyces</taxon>
    </lineage>
</organism>
<gene>
    <name evidence="7" type="ORF">SAPINGB_P005251</name>
</gene>
<evidence type="ECO:0000256" key="3">
    <source>
        <dbReference type="ARBA" id="ARBA00022833"/>
    </source>
</evidence>
<evidence type="ECO:0000313" key="8">
    <source>
        <dbReference type="Proteomes" id="UP000398389"/>
    </source>
</evidence>
<dbReference type="SUPFAM" id="SSF118310">
    <property type="entry name" value="AN1-like Zinc finger"/>
    <property type="match status" value="1"/>
</dbReference>
<feature type="compositionally biased region" description="Polar residues" evidence="5">
    <location>
        <begin position="139"/>
        <end position="152"/>
    </location>
</feature>
<keyword evidence="2 4" id="KW-0863">Zinc-finger</keyword>
<dbReference type="RefSeq" id="XP_031855856.1">
    <property type="nucleotide sequence ID" value="XM_031999965.1"/>
</dbReference>
<proteinExistence type="predicted"/>
<feature type="region of interest" description="Disordered" evidence="5">
    <location>
        <begin position="73"/>
        <end position="126"/>
    </location>
</feature>
<dbReference type="GO" id="GO:0008270">
    <property type="term" value="F:zinc ion binding"/>
    <property type="evidence" value="ECO:0007669"/>
    <property type="project" value="UniProtKB-KW"/>
</dbReference>
<dbReference type="PANTHER" id="PTHR14677">
    <property type="entry name" value="ARSENITE INDUCUBLE RNA ASSOCIATED PROTEIN AIP-1-RELATED"/>
    <property type="match status" value="1"/>
</dbReference>
<name>A0A5E8C4K4_9ASCO</name>
<dbReference type="PROSITE" id="PS51039">
    <property type="entry name" value="ZF_AN1"/>
    <property type="match status" value="1"/>
</dbReference>
<feature type="compositionally biased region" description="Basic and acidic residues" evidence="5">
    <location>
        <begin position="111"/>
        <end position="124"/>
    </location>
</feature>
<dbReference type="InterPro" id="IPR035896">
    <property type="entry name" value="AN1-like_Znf"/>
</dbReference>
<dbReference type="OrthoDB" id="431929at2759"/>
<keyword evidence="3" id="KW-0862">Zinc</keyword>
<dbReference type="Proteomes" id="UP000398389">
    <property type="component" value="Unassembled WGS sequence"/>
</dbReference>
<evidence type="ECO:0000256" key="2">
    <source>
        <dbReference type="ARBA" id="ARBA00022771"/>
    </source>
</evidence>
<dbReference type="GO" id="GO:0005737">
    <property type="term" value="C:cytoplasm"/>
    <property type="evidence" value="ECO:0007669"/>
    <property type="project" value="TreeGrafter"/>
</dbReference>
<dbReference type="GeneID" id="43584065"/>
<dbReference type="Gene3D" id="4.10.1110.10">
    <property type="entry name" value="AN1-like Zinc finger"/>
    <property type="match status" value="1"/>
</dbReference>
<evidence type="ECO:0000256" key="5">
    <source>
        <dbReference type="SAM" id="MobiDB-lite"/>
    </source>
</evidence>
<evidence type="ECO:0000256" key="1">
    <source>
        <dbReference type="ARBA" id="ARBA00022723"/>
    </source>
</evidence>
<feature type="region of interest" description="Disordered" evidence="5">
    <location>
        <begin position="139"/>
        <end position="180"/>
    </location>
</feature>
<dbReference type="SMART" id="SM00154">
    <property type="entry name" value="ZnF_AN1"/>
    <property type="match status" value="1"/>
</dbReference>
<dbReference type="PANTHER" id="PTHR14677:SF40">
    <property type="entry name" value="CDC48-ASSOCIATED UBIQUITIN-LIKE_ZINC FINGER PROTEIN 1"/>
    <property type="match status" value="1"/>
</dbReference>
<evidence type="ECO:0000259" key="6">
    <source>
        <dbReference type="PROSITE" id="PS51039"/>
    </source>
</evidence>
<sequence>MSNSPQSSIPESAQGLLDIGNHCSFCETVDFLPFKCDDCGLTFCSSHRLPHSHECSHGLATERQRLKDLKVTSTIPKPTGAGRALGSTTKGPVTGPQRTAVVRQQLAEQQQRVREKETAADSRSKNNLAALDKLRSIWGSTGANKPVTSNKPAATKPKYTISKKDSAPAPAPAGTQQASATSKWFGKLSGGNTLSSSGGASAAKISASALLQLKREAKPLDAARPTNTAINGAAGATTSGTIPGRRYVVLVAHGSVVGPYQPEASTTDTSKRRESHSATVYMAHNITVGKVVDRATDLLRVPRTRKDDDGTEHRAALFLEGEMLPYSAALDKALNGAVKDGDRLSIKYV</sequence>
<dbReference type="EMBL" id="CABVLU010000004">
    <property type="protein sequence ID" value="VVT56758.1"/>
    <property type="molecule type" value="Genomic_DNA"/>
</dbReference>
<evidence type="ECO:0000256" key="4">
    <source>
        <dbReference type="PROSITE-ProRule" id="PRU00449"/>
    </source>
</evidence>
<keyword evidence="8" id="KW-1185">Reference proteome</keyword>
<accession>A0A5E8C4K4</accession>
<dbReference type="Pfam" id="PF01428">
    <property type="entry name" value="zf-AN1"/>
    <property type="match status" value="1"/>
</dbReference>